<gene>
    <name evidence="1" type="ORF">EHAR0213_LOCUS3060</name>
</gene>
<organism evidence="1">
    <name type="scientific">Euplotes harpa</name>
    <dbReference type="NCBI Taxonomy" id="151035"/>
    <lineage>
        <taxon>Eukaryota</taxon>
        <taxon>Sar</taxon>
        <taxon>Alveolata</taxon>
        <taxon>Ciliophora</taxon>
        <taxon>Intramacronucleata</taxon>
        <taxon>Spirotrichea</taxon>
        <taxon>Hypotrichia</taxon>
        <taxon>Euplotida</taxon>
        <taxon>Euplotidae</taxon>
        <taxon>Euplotes</taxon>
    </lineage>
</organism>
<proteinExistence type="predicted"/>
<dbReference type="EMBL" id="HBII01006910">
    <property type="protein sequence ID" value="CAE0344153.1"/>
    <property type="molecule type" value="Transcribed_RNA"/>
</dbReference>
<protein>
    <submittedName>
        <fullName evidence="1">Uncharacterized protein</fullName>
    </submittedName>
</protein>
<sequence length="203" mass="22702">MMSDYKFDVVLRQVKAQGRNYKNGYTVKDAIADIADIAKDQRMFRYHSFAYSSSSAAELVCLGVTLSSKLSALASEVNYCFRLDNCNDCKTFSKALAALSMKKYPRVLDVTLQFAGFALATSVFAPDDDEIDDDWLIEFDTANDEPSGHTQPFHALQNAVYKLAQQIPKIKLNRICMTLAYLKAETDELATITLPSLALRNLK</sequence>
<dbReference type="AlphaFoldDB" id="A0A7S3J2K0"/>
<name>A0A7S3J2K0_9SPIT</name>
<reference evidence="1" key="1">
    <citation type="submission" date="2021-01" db="EMBL/GenBank/DDBJ databases">
        <authorList>
            <person name="Corre E."/>
            <person name="Pelletier E."/>
            <person name="Niang G."/>
            <person name="Scheremetjew M."/>
            <person name="Finn R."/>
            <person name="Kale V."/>
            <person name="Holt S."/>
            <person name="Cochrane G."/>
            <person name="Meng A."/>
            <person name="Brown T."/>
            <person name="Cohen L."/>
        </authorList>
    </citation>
    <scope>NUCLEOTIDE SEQUENCE</scope>
    <source>
        <strain evidence="1">FSP1.4</strain>
    </source>
</reference>
<evidence type="ECO:0000313" key="1">
    <source>
        <dbReference type="EMBL" id="CAE0344153.1"/>
    </source>
</evidence>
<accession>A0A7S3J2K0</accession>